<name>A0A0F9ELK7_9ZZZZ</name>
<proteinExistence type="predicted"/>
<gene>
    <name evidence="1" type="ORF">LCGC14_2059190</name>
</gene>
<reference evidence="1" key="1">
    <citation type="journal article" date="2015" name="Nature">
        <title>Complex archaea that bridge the gap between prokaryotes and eukaryotes.</title>
        <authorList>
            <person name="Spang A."/>
            <person name="Saw J.H."/>
            <person name="Jorgensen S.L."/>
            <person name="Zaremba-Niedzwiedzka K."/>
            <person name="Martijn J."/>
            <person name="Lind A.E."/>
            <person name="van Eijk R."/>
            <person name="Schleper C."/>
            <person name="Guy L."/>
            <person name="Ettema T.J."/>
        </authorList>
    </citation>
    <scope>NUCLEOTIDE SEQUENCE</scope>
</reference>
<accession>A0A0F9ELK7</accession>
<dbReference type="EMBL" id="LAZR01024478">
    <property type="protein sequence ID" value="KKL75003.1"/>
    <property type="molecule type" value="Genomic_DNA"/>
</dbReference>
<sequence>MDKRLLYLDFETFWDTKAKYSLSLRGKNKISTVEYVRHALFKAFGMGVALDDDEVKWITGKKVS</sequence>
<feature type="non-terminal residue" evidence="1">
    <location>
        <position position="64"/>
    </location>
</feature>
<organism evidence="1">
    <name type="scientific">marine sediment metagenome</name>
    <dbReference type="NCBI Taxonomy" id="412755"/>
    <lineage>
        <taxon>unclassified sequences</taxon>
        <taxon>metagenomes</taxon>
        <taxon>ecological metagenomes</taxon>
    </lineage>
</organism>
<comment type="caution">
    <text evidence="1">The sequence shown here is derived from an EMBL/GenBank/DDBJ whole genome shotgun (WGS) entry which is preliminary data.</text>
</comment>
<evidence type="ECO:0000313" key="1">
    <source>
        <dbReference type="EMBL" id="KKL75003.1"/>
    </source>
</evidence>
<protein>
    <submittedName>
        <fullName evidence="1">Uncharacterized protein</fullName>
    </submittedName>
</protein>
<dbReference type="AlphaFoldDB" id="A0A0F9ELK7"/>